<accession>A0A8X6KR64</accession>
<dbReference type="EMBL" id="BMAO01032065">
    <property type="protein sequence ID" value="GFQ79473.1"/>
    <property type="molecule type" value="Genomic_DNA"/>
</dbReference>
<evidence type="ECO:0000313" key="1">
    <source>
        <dbReference type="EMBL" id="GFQ79473.1"/>
    </source>
</evidence>
<name>A0A8X6KR64_TRICU</name>
<sequence>MVHILQLPVDGKEASFFHTSLDRITISSISSDESSFMKEKPVLHECLAFFLASARADSALMTIPMVSMEGRLIVMRGDADRFKIFILSKYYRPLAGQFCTDICKINLIAVSDDQSKGLLSCNRFSSKNFLNINPDPLAACGLARLCLTHHSNLKITAF</sequence>
<protein>
    <submittedName>
        <fullName evidence="1">Uncharacterized protein</fullName>
    </submittedName>
</protein>
<proteinExistence type="predicted"/>
<dbReference type="AlphaFoldDB" id="A0A8X6KR64"/>
<keyword evidence="2" id="KW-1185">Reference proteome</keyword>
<organism evidence="1 2">
    <name type="scientific">Trichonephila clavata</name>
    <name type="common">Joro spider</name>
    <name type="synonym">Nephila clavata</name>
    <dbReference type="NCBI Taxonomy" id="2740835"/>
    <lineage>
        <taxon>Eukaryota</taxon>
        <taxon>Metazoa</taxon>
        <taxon>Ecdysozoa</taxon>
        <taxon>Arthropoda</taxon>
        <taxon>Chelicerata</taxon>
        <taxon>Arachnida</taxon>
        <taxon>Araneae</taxon>
        <taxon>Araneomorphae</taxon>
        <taxon>Entelegynae</taxon>
        <taxon>Araneoidea</taxon>
        <taxon>Nephilidae</taxon>
        <taxon>Trichonephila</taxon>
    </lineage>
</organism>
<dbReference type="Proteomes" id="UP000887116">
    <property type="component" value="Unassembled WGS sequence"/>
</dbReference>
<dbReference type="OrthoDB" id="10557144at2759"/>
<evidence type="ECO:0000313" key="2">
    <source>
        <dbReference type="Proteomes" id="UP000887116"/>
    </source>
</evidence>
<gene>
    <name evidence="1" type="ORF">TNCT_428091</name>
</gene>
<comment type="caution">
    <text evidence="1">The sequence shown here is derived from an EMBL/GenBank/DDBJ whole genome shotgun (WGS) entry which is preliminary data.</text>
</comment>
<reference evidence="1" key="1">
    <citation type="submission" date="2020-07" db="EMBL/GenBank/DDBJ databases">
        <title>Multicomponent nature underlies the extraordinary mechanical properties of spider dragline silk.</title>
        <authorList>
            <person name="Kono N."/>
            <person name="Nakamura H."/>
            <person name="Mori M."/>
            <person name="Yoshida Y."/>
            <person name="Ohtoshi R."/>
            <person name="Malay A.D."/>
            <person name="Moran D.A.P."/>
            <person name="Tomita M."/>
            <person name="Numata K."/>
            <person name="Arakawa K."/>
        </authorList>
    </citation>
    <scope>NUCLEOTIDE SEQUENCE</scope>
</reference>